<proteinExistence type="predicted"/>
<keyword evidence="2" id="KW-1185">Reference proteome</keyword>
<evidence type="ECO:0000313" key="1">
    <source>
        <dbReference type="EMBL" id="WOB06132.1"/>
    </source>
</evidence>
<sequence length="164" mass="17782">MSTTGSYFADRAAAQRAVQMALPMIEPAMREPGVCGSGFLVIVVMDPALHPGDCPFDDAVLLEHCIGDRTKWDADYAAFARGKARLSWQHRTGSAELQSARAHALREGESMLWGSVCLDGIVVGVSGAEAWWDEAFATAVAANLRAIAKERHAALLKDRQLWVD</sequence>
<dbReference type="EMBL" id="CP136336">
    <property type="protein sequence ID" value="WOB06132.1"/>
    <property type="molecule type" value="Genomic_DNA"/>
</dbReference>
<dbReference type="RefSeq" id="WP_316698454.1">
    <property type="nucleotide sequence ID" value="NZ_CP136336.1"/>
</dbReference>
<accession>A0ABZ0CT81</accession>
<protein>
    <submittedName>
        <fullName evidence="1">Uncharacterized protein</fullName>
    </submittedName>
</protein>
<evidence type="ECO:0000313" key="2">
    <source>
        <dbReference type="Proteomes" id="UP001303946"/>
    </source>
</evidence>
<dbReference type="Proteomes" id="UP001303946">
    <property type="component" value="Chromosome"/>
</dbReference>
<gene>
    <name evidence="1" type="ORF">RXV79_14485</name>
</gene>
<reference evidence="1 2" key="1">
    <citation type="submission" date="2023-10" db="EMBL/GenBank/DDBJ databases">
        <title>Bacteria for the degradation of biodegradable plastic PBAT(Polybutylene adipate terephthalate).</title>
        <authorList>
            <person name="Weon H.-Y."/>
            <person name="Yeon J."/>
        </authorList>
    </citation>
    <scope>NUCLEOTIDE SEQUENCE [LARGE SCALE GENOMIC DNA]</scope>
    <source>
        <strain evidence="1 2">SBD 7-3</strain>
    </source>
</reference>
<name>A0ABZ0CT81_9BURK</name>
<organism evidence="1 2">
    <name type="scientific">Piscinibacter gummiphilus</name>
    <dbReference type="NCBI Taxonomy" id="946333"/>
    <lineage>
        <taxon>Bacteria</taxon>
        <taxon>Pseudomonadati</taxon>
        <taxon>Pseudomonadota</taxon>
        <taxon>Betaproteobacteria</taxon>
        <taxon>Burkholderiales</taxon>
        <taxon>Sphaerotilaceae</taxon>
        <taxon>Piscinibacter</taxon>
    </lineage>
</organism>